<dbReference type="AlphaFoldDB" id="A0A0A0HHQ9"/>
<sequence length="73" mass="7957">MVCELGFEVCDVRCGAFLSRRAAGDGITPPDLSLDAVEVTDTLHALFGNRRRAGPVRVRVRVISTSLRRACVQ</sequence>
<dbReference type="EMBL" id="AONH01000017">
    <property type="protein sequence ID" value="KGM86486.1"/>
    <property type="molecule type" value="Genomic_DNA"/>
</dbReference>
<dbReference type="HOGENOM" id="CLU_2702515_0_0_5"/>
<gene>
    <name evidence="1" type="ORF">rosmuc_03628</name>
</gene>
<proteinExistence type="predicted"/>
<protein>
    <submittedName>
        <fullName evidence="1">Uncharacterized protein</fullName>
    </submittedName>
</protein>
<accession>A0A0A0HHQ9</accession>
<comment type="caution">
    <text evidence="1">The sequence shown here is derived from an EMBL/GenBank/DDBJ whole genome shotgun (WGS) entry which is preliminary data.</text>
</comment>
<reference evidence="1 2" key="1">
    <citation type="submission" date="2013-01" db="EMBL/GenBank/DDBJ databases">
        <authorList>
            <person name="Fiebig A."/>
            <person name="Goeker M."/>
            <person name="Klenk H.-P.P."/>
        </authorList>
    </citation>
    <scope>NUCLEOTIDE SEQUENCE [LARGE SCALE GENOMIC DNA]</scope>
    <source>
        <strain evidence="1 2">DSM 17069</strain>
    </source>
</reference>
<dbReference type="PATRIC" id="fig|1288298.3.peg.3637"/>
<organism evidence="1 2">
    <name type="scientific">Roseovarius mucosus DSM 17069</name>
    <dbReference type="NCBI Taxonomy" id="1288298"/>
    <lineage>
        <taxon>Bacteria</taxon>
        <taxon>Pseudomonadati</taxon>
        <taxon>Pseudomonadota</taxon>
        <taxon>Alphaproteobacteria</taxon>
        <taxon>Rhodobacterales</taxon>
        <taxon>Roseobacteraceae</taxon>
        <taxon>Roseovarius</taxon>
    </lineage>
</organism>
<evidence type="ECO:0000313" key="1">
    <source>
        <dbReference type="EMBL" id="KGM86486.1"/>
    </source>
</evidence>
<name>A0A0A0HHQ9_9RHOB</name>
<dbReference type="Proteomes" id="UP000030021">
    <property type="component" value="Unassembled WGS sequence"/>
</dbReference>
<evidence type="ECO:0000313" key="2">
    <source>
        <dbReference type="Proteomes" id="UP000030021"/>
    </source>
</evidence>